<evidence type="ECO:0000256" key="7">
    <source>
        <dbReference type="ARBA" id="ARBA00023136"/>
    </source>
</evidence>
<keyword evidence="4 8" id="KW-0808">Transferase</keyword>
<evidence type="ECO:0000256" key="8">
    <source>
        <dbReference type="HAMAP-Rule" id="MF_01937"/>
    </source>
</evidence>
<dbReference type="NCBIfam" id="NF004749">
    <property type="entry name" value="PRK06080.1-1"/>
    <property type="match status" value="1"/>
</dbReference>
<dbReference type="EMBL" id="LECW02000005">
    <property type="protein sequence ID" value="KRT94587.1"/>
    <property type="molecule type" value="Genomic_DNA"/>
</dbReference>
<comment type="catalytic activity">
    <reaction evidence="8">
        <text>an all-trans-polyprenyl diphosphate + 1,4-dihydroxy-2-naphthoate + H(+) = a 2-demethylmenaquinol + CO2 + diphosphate</text>
        <dbReference type="Rhea" id="RHEA:26478"/>
        <dbReference type="Rhea" id="RHEA-COMP:9563"/>
        <dbReference type="Rhea" id="RHEA-COMP:9564"/>
        <dbReference type="ChEBI" id="CHEBI:11173"/>
        <dbReference type="ChEBI" id="CHEBI:15378"/>
        <dbReference type="ChEBI" id="CHEBI:16526"/>
        <dbReference type="ChEBI" id="CHEBI:33019"/>
        <dbReference type="ChEBI" id="CHEBI:55437"/>
        <dbReference type="ChEBI" id="CHEBI:58914"/>
        <dbReference type="EC" id="2.5.1.74"/>
    </reaction>
</comment>
<comment type="similarity">
    <text evidence="8">Belongs to the MenA family. Type 1 subfamily.</text>
</comment>
<evidence type="ECO:0000313" key="12">
    <source>
        <dbReference type="Proteomes" id="UP000036168"/>
    </source>
</evidence>
<keyword evidence="3 8" id="KW-1003">Cell membrane</keyword>
<dbReference type="GO" id="GO:0042371">
    <property type="term" value="P:vitamin K biosynthetic process"/>
    <property type="evidence" value="ECO:0007669"/>
    <property type="project" value="TreeGrafter"/>
</dbReference>
<evidence type="ECO:0000313" key="13">
    <source>
        <dbReference type="Proteomes" id="UP001341297"/>
    </source>
</evidence>
<evidence type="ECO:0000313" key="11">
    <source>
        <dbReference type="EMBL" id="MEC0485746.1"/>
    </source>
</evidence>
<dbReference type="UniPathway" id="UPA00079">
    <property type="reaction ID" value="UER00168"/>
</dbReference>
<dbReference type="AlphaFoldDB" id="A0A0J6E3B8"/>
<protein>
    <recommendedName>
        <fullName evidence="8 9">1,4-dihydroxy-2-naphthoate octaprenyltransferase</fullName>
        <shortName evidence="8">DHNA-octaprenyltransferase</shortName>
        <ecNumber evidence="8 9">2.5.1.74</ecNumber>
    </recommendedName>
</protein>
<comment type="subcellular location">
    <subcellularLocation>
        <location evidence="8">Cell membrane</location>
        <topology evidence="8">Multi-pass membrane protein</topology>
    </subcellularLocation>
    <subcellularLocation>
        <location evidence="1">Membrane</location>
        <topology evidence="1">Multi-pass membrane protein</topology>
    </subcellularLocation>
</comment>
<dbReference type="Proteomes" id="UP000036168">
    <property type="component" value="Unassembled WGS sequence"/>
</dbReference>
<dbReference type="PANTHER" id="PTHR13929:SF0">
    <property type="entry name" value="UBIA PRENYLTRANSFERASE DOMAIN-CONTAINING PROTEIN 1"/>
    <property type="match status" value="1"/>
</dbReference>
<dbReference type="STRING" id="1664069.BGLY_3641"/>
<name>A0A0J6E3B8_9BACI</name>
<evidence type="ECO:0000313" key="10">
    <source>
        <dbReference type="EMBL" id="KRT94587.1"/>
    </source>
</evidence>
<evidence type="ECO:0000256" key="4">
    <source>
        <dbReference type="ARBA" id="ARBA00022679"/>
    </source>
</evidence>
<feature type="transmembrane region" description="Helical" evidence="8">
    <location>
        <begin position="53"/>
        <end position="73"/>
    </location>
</feature>
<keyword evidence="6 8" id="KW-1133">Transmembrane helix</keyword>
<dbReference type="InterPro" id="IPR004657">
    <property type="entry name" value="MenA"/>
</dbReference>
<keyword evidence="5 8" id="KW-0812">Transmembrane</keyword>
<feature type="transmembrane region" description="Helical" evidence="8">
    <location>
        <begin position="285"/>
        <end position="307"/>
    </location>
</feature>
<keyword evidence="2 8" id="KW-0474">Menaquinone biosynthesis</keyword>
<comment type="pathway">
    <text evidence="8">Quinol/quinone metabolism; menaquinone biosynthesis; menaquinol from 1,4-dihydroxy-2-naphthoate: step 1/2.</text>
</comment>
<feature type="transmembrane region" description="Helical" evidence="8">
    <location>
        <begin position="160"/>
        <end position="177"/>
    </location>
</feature>
<evidence type="ECO:0000256" key="2">
    <source>
        <dbReference type="ARBA" id="ARBA00022428"/>
    </source>
</evidence>
<dbReference type="PATRIC" id="fig|1664069.3.peg.541"/>
<organism evidence="10 12">
    <name type="scientific">Bacillus glycinifermentans</name>
    <dbReference type="NCBI Taxonomy" id="1664069"/>
    <lineage>
        <taxon>Bacteria</taxon>
        <taxon>Bacillati</taxon>
        <taxon>Bacillota</taxon>
        <taxon>Bacilli</taxon>
        <taxon>Bacillales</taxon>
        <taxon>Bacillaceae</taxon>
        <taxon>Bacillus</taxon>
    </lineage>
</organism>
<dbReference type="HAMAP" id="MF_01937">
    <property type="entry name" value="MenA_1"/>
    <property type="match status" value="1"/>
</dbReference>
<sequence>MQHQSLSGSVSGIKPEKSWRVWWMLTRPHTLTAAFVPATLGTVLALQTGRIDIWLFIAMLVASILIQIGTNLFNEYFDFVRGLDNENSVGIGGAIVRHGMKPKTVLYTAYGLFAVSVLLGVYICMSSSWWLALIGLICMAVGYLYTGGPLPISYTPFGEIMSGVFMGMIIILISYYIQTGELTWNVFLISLPITILVGGINLSNNIRDLAGDKENGRKTLPILAGRKNAVHILSWAFIISYLLIGLYIVMGIVTVWSAIVLLSLPKPVKAIKEFKAKEKPAELMIAMKSTAQTNTFFGLLLAIGVLIHHFV</sequence>
<comment type="function">
    <text evidence="8">Conversion of 1,4-dihydroxy-2-naphthoate (DHNA) to demethylmenaquinone (DMK).</text>
</comment>
<dbReference type="EMBL" id="JARRTL010000010">
    <property type="protein sequence ID" value="MEC0485746.1"/>
    <property type="molecule type" value="Genomic_DNA"/>
</dbReference>
<dbReference type="GO" id="GO:0046428">
    <property type="term" value="F:1,4-dihydroxy-2-naphthoate polyprenyltransferase activity"/>
    <property type="evidence" value="ECO:0007669"/>
    <property type="project" value="UniProtKB-UniRule"/>
</dbReference>
<feature type="transmembrane region" description="Helical" evidence="8">
    <location>
        <begin position="105"/>
        <end position="123"/>
    </location>
</feature>
<dbReference type="PIRSF" id="PIRSF005355">
    <property type="entry name" value="UBIAD1"/>
    <property type="match status" value="1"/>
</dbReference>
<accession>A0A0J6E3B8</accession>
<dbReference type="InterPro" id="IPR044878">
    <property type="entry name" value="UbiA_sf"/>
</dbReference>
<dbReference type="InterPro" id="IPR000537">
    <property type="entry name" value="UbiA_prenyltransferase"/>
</dbReference>
<evidence type="ECO:0000256" key="1">
    <source>
        <dbReference type="ARBA" id="ARBA00004141"/>
    </source>
</evidence>
<evidence type="ECO:0000256" key="5">
    <source>
        <dbReference type="ARBA" id="ARBA00022692"/>
    </source>
</evidence>
<evidence type="ECO:0000256" key="3">
    <source>
        <dbReference type="ARBA" id="ARBA00022475"/>
    </source>
</evidence>
<evidence type="ECO:0000256" key="6">
    <source>
        <dbReference type="ARBA" id="ARBA00022989"/>
    </source>
</evidence>
<dbReference type="GO" id="GO:0005886">
    <property type="term" value="C:plasma membrane"/>
    <property type="evidence" value="ECO:0007669"/>
    <property type="project" value="UniProtKB-SubCell"/>
</dbReference>
<dbReference type="Gene3D" id="1.20.120.1780">
    <property type="entry name" value="UbiA prenyltransferase"/>
    <property type="match status" value="1"/>
</dbReference>
<dbReference type="PANTHER" id="PTHR13929">
    <property type="entry name" value="1,4-DIHYDROXY-2-NAPHTHOATE OCTAPRENYLTRANSFERASE"/>
    <property type="match status" value="1"/>
</dbReference>
<dbReference type="CDD" id="cd13962">
    <property type="entry name" value="PT_UbiA_UBIAD1"/>
    <property type="match status" value="1"/>
</dbReference>
<dbReference type="Proteomes" id="UP001341297">
    <property type="component" value="Unassembled WGS sequence"/>
</dbReference>
<dbReference type="Gene3D" id="1.10.357.140">
    <property type="entry name" value="UbiA prenyltransferase"/>
    <property type="match status" value="1"/>
</dbReference>
<feature type="transmembrane region" description="Helical" evidence="8">
    <location>
        <begin position="130"/>
        <end position="148"/>
    </location>
</feature>
<dbReference type="EC" id="2.5.1.74" evidence="8 9"/>
<dbReference type="RefSeq" id="WP_048355296.1">
    <property type="nucleotide sequence ID" value="NZ_CP023481.1"/>
</dbReference>
<dbReference type="Pfam" id="PF01040">
    <property type="entry name" value="UbiA"/>
    <property type="match status" value="1"/>
</dbReference>
<keyword evidence="7 8" id="KW-0472">Membrane</keyword>
<evidence type="ECO:0000256" key="9">
    <source>
        <dbReference type="NCBIfam" id="TIGR00751"/>
    </source>
</evidence>
<dbReference type="OrthoDB" id="9767568at2"/>
<reference evidence="10 12" key="1">
    <citation type="journal article" date="2015" name="Int. J. Syst. Evol. Microbiol.">
        <title>Bacillus glycinifermentans sp. nov., isolated from fermented soybean paste.</title>
        <authorList>
            <person name="Kim S.J."/>
            <person name="Dunlap C.A."/>
            <person name="Kwon S.W."/>
            <person name="Rooney A.P."/>
        </authorList>
    </citation>
    <scope>NUCLEOTIDE SEQUENCE [LARGE SCALE GENOMIC DNA]</scope>
    <source>
        <strain evidence="10 12">GO-13</strain>
    </source>
</reference>
<reference evidence="11 13" key="3">
    <citation type="submission" date="2023-03" db="EMBL/GenBank/DDBJ databases">
        <title>Agriculturally important microbes genome sequencing.</title>
        <authorList>
            <person name="Dunlap C."/>
        </authorList>
    </citation>
    <scope>NUCLEOTIDE SEQUENCE [LARGE SCALE GENOMIC DNA]</scope>
    <source>
        <strain evidence="11 13">CBP-3203</strain>
    </source>
</reference>
<proteinExistence type="inferred from homology"/>
<reference evidence="10" key="2">
    <citation type="submission" date="2015-10" db="EMBL/GenBank/DDBJ databases">
        <authorList>
            <person name="Gilbert D.G."/>
        </authorList>
    </citation>
    <scope>NUCLEOTIDE SEQUENCE</scope>
    <source>
        <strain evidence="10">GO-13</strain>
    </source>
</reference>
<feature type="transmembrane region" description="Helical" evidence="8">
    <location>
        <begin position="235"/>
        <end position="264"/>
    </location>
</feature>
<dbReference type="FunFam" id="1.10.357.140:FF:000007">
    <property type="entry name" value="1,4-dihydroxy-2-naphthoate octaprenyltransferase"/>
    <property type="match status" value="1"/>
</dbReference>
<feature type="transmembrane region" description="Helical" evidence="8">
    <location>
        <begin position="184"/>
        <end position="202"/>
    </location>
</feature>
<feature type="transmembrane region" description="Helical" evidence="8">
    <location>
        <begin position="29"/>
        <end position="46"/>
    </location>
</feature>
<dbReference type="InterPro" id="IPR026046">
    <property type="entry name" value="UBIAD1"/>
</dbReference>
<dbReference type="NCBIfam" id="TIGR00751">
    <property type="entry name" value="menA"/>
    <property type="match status" value="1"/>
</dbReference>
<dbReference type="GO" id="GO:0009234">
    <property type="term" value="P:menaquinone biosynthetic process"/>
    <property type="evidence" value="ECO:0007669"/>
    <property type="project" value="UniProtKB-UniRule"/>
</dbReference>
<accession>A0A0J6H3T2</accession>
<gene>
    <name evidence="8" type="primary">menA</name>
    <name evidence="10" type="ORF">AB447_213065</name>
    <name evidence="11" type="ORF">P8828_12960</name>
</gene>
<keyword evidence="13" id="KW-1185">Reference proteome</keyword>
<comment type="caution">
    <text evidence="10">The sequence shown here is derived from an EMBL/GenBank/DDBJ whole genome shotgun (WGS) entry which is preliminary data.</text>
</comment>